<dbReference type="Proteomes" id="UP001210865">
    <property type="component" value="Chromosome"/>
</dbReference>
<dbReference type="EMBL" id="CP115174">
    <property type="protein sequence ID" value="WBO22551.1"/>
    <property type="molecule type" value="Genomic_DNA"/>
</dbReference>
<dbReference type="Gene3D" id="1.25.40.10">
    <property type="entry name" value="Tetratricopeptide repeat domain"/>
    <property type="match status" value="1"/>
</dbReference>
<organism evidence="1 2">
    <name type="scientific">Sphingomonas abietis</name>
    <dbReference type="NCBI Taxonomy" id="3012344"/>
    <lineage>
        <taxon>Bacteria</taxon>
        <taxon>Pseudomonadati</taxon>
        <taxon>Pseudomonadota</taxon>
        <taxon>Alphaproteobacteria</taxon>
        <taxon>Sphingomonadales</taxon>
        <taxon>Sphingomonadaceae</taxon>
        <taxon>Sphingomonas</taxon>
    </lineage>
</organism>
<accession>A0ABY7NSU7</accession>
<dbReference type="RefSeq" id="WP_270077193.1">
    <property type="nucleotide sequence ID" value="NZ_CP115174.1"/>
</dbReference>
<reference evidence="1 2" key="1">
    <citation type="submission" date="2022-12" db="EMBL/GenBank/DDBJ databases">
        <title>Sphingomonas abieness sp. nov., an endophytic bacterium isolated from Abies koreana.</title>
        <authorList>
            <person name="Jiang L."/>
            <person name="Lee J."/>
        </authorList>
    </citation>
    <scope>NUCLEOTIDE SEQUENCE [LARGE SCALE GENOMIC DNA]</scope>
    <source>
        <strain evidence="2">PAMB 00755</strain>
    </source>
</reference>
<protein>
    <submittedName>
        <fullName evidence="1">Tetratricopeptide repeat protein</fullName>
    </submittedName>
</protein>
<dbReference type="InterPro" id="IPR011990">
    <property type="entry name" value="TPR-like_helical_dom_sf"/>
</dbReference>
<keyword evidence="2" id="KW-1185">Reference proteome</keyword>
<dbReference type="PANTHER" id="PTHR43628:SF1">
    <property type="entry name" value="CHITIN SYNTHASE REGULATORY FACTOR 2-RELATED"/>
    <property type="match status" value="1"/>
</dbReference>
<evidence type="ECO:0000313" key="2">
    <source>
        <dbReference type="Proteomes" id="UP001210865"/>
    </source>
</evidence>
<dbReference type="SMART" id="SM00671">
    <property type="entry name" value="SEL1"/>
    <property type="match status" value="4"/>
</dbReference>
<dbReference type="SUPFAM" id="SSF81901">
    <property type="entry name" value="HCP-like"/>
    <property type="match status" value="1"/>
</dbReference>
<proteinExistence type="predicted"/>
<dbReference type="InterPro" id="IPR052945">
    <property type="entry name" value="Mitotic_Regulator"/>
</dbReference>
<dbReference type="Pfam" id="PF08238">
    <property type="entry name" value="Sel1"/>
    <property type="match status" value="4"/>
</dbReference>
<evidence type="ECO:0000313" key="1">
    <source>
        <dbReference type="EMBL" id="WBO22551.1"/>
    </source>
</evidence>
<gene>
    <name evidence="1" type="ORF">PBT88_20850</name>
</gene>
<name>A0ABY7NSU7_9SPHN</name>
<dbReference type="InterPro" id="IPR006597">
    <property type="entry name" value="Sel1-like"/>
</dbReference>
<sequence length="244" mass="26141">MTDLASLNDMNAEALRDAFSGPPAEVARLLRVAAEGGAVEAQLRLGQMALDGHGVPPSPVDALRWFGMAAKAGHPMGMNMVGRCLEHGWGTAIDTARAADWYRAAADHGLDWGFYNLATLLSLGDGVEKDPARALGLFAKAAALGHAKSINMVGSFYEDGWAVTQDRAAAAVHYRRAAEGGDFRGRFNHARLLIEGGEVDDALGWLRRVPESATPRFMAQMCAWLARQSDPRLCALANELGLDL</sequence>
<dbReference type="PANTHER" id="PTHR43628">
    <property type="entry name" value="ACTIVATOR OF C KINASE PROTEIN 1-RELATED"/>
    <property type="match status" value="1"/>
</dbReference>